<evidence type="ECO:0000256" key="1">
    <source>
        <dbReference type="ARBA" id="ARBA00001971"/>
    </source>
</evidence>
<evidence type="ECO:0000256" key="14">
    <source>
        <dbReference type="ARBA" id="ARBA00047816"/>
    </source>
</evidence>
<dbReference type="FunFam" id="2.60.40.420:FF:000001">
    <property type="entry name" value="Cytochrome c oxidase subunit 2"/>
    <property type="match status" value="1"/>
</dbReference>
<feature type="transmembrane region" description="Helical" evidence="17">
    <location>
        <begin position="101"/>
        <end position="122"/>
    </location>
</feature>
<evidence type="ECO:0000256" key="13">
    <source>
        <dbReference type="ARBA" id="ARBA00024688"/>
    </source>
</evidence>
<keyword evidence="18" id="KW-0732">Signal</keyword>
<feature type="domain" description="Cytochrome oxidase subunit II copper A binding" evidence="19">
    <location>
        <begin position="131"/>
        <end position="278"/>
    </location>
</feature>
<evidence type="ECO:0000259" key="19">
    <source>
        <dbReference type="PROSITE" id="PS50857"/>
    </source>
</evidence>
<dbReference type="InterPro" id="IPR034210">
    <property type="entry name" value="CcO_II_C"/>
</dbReference>
<dbReference type="KEGG" id="abaw:D5400_17330"/>
<sequence length="308" mass="33785">MGHASRRLGVRYISFAALTAMVSLLSATGANADQPVDWQVRFQPAATGIMQEITWFEIYTLWFIVPITLLVLGLLAYCAIKFRKSANPVPSRTSHNTLIEVVWTVAPVVILLAIAVPSFQLLSAQYDPPEEAALTIKATGYQWYWGYEYQAEAEEGGEPTEVVFDSFMLQDADREAAGKTDVAAYPRLLAVDNEVVVPVNQTVRLLITAGDVLHSFAMPAFGVKMDAVPGRLNETWFKAEREGLYYGQCSELCGKDHAFMPIAIRVVSEEQYNSWATAAAANVGEANRALIAAIEAEKSVDVAENDAQ</sequence>
<keyword evidence="11 16" id="KW-0186">Copper</keyword>
<reference evidence="21 22" key="1">
    <citation type="submission" date="2018-09" db="EMBL/GenBank/DDBJ databases">
        <title>Marinorhizobium profundi gen. nov., sp. nov., isolated from a deep-sea sediment sample from the New Britain Trench and proposal of Marinorhizobiaceae fam. nov. in the order Rhizobiales of the class Alphaproteobacteria.</title>
        <authorList>
            <person name="Cao J."/>
        </authorList>
    </citation>
    <scope>NUCLEOTIDE SEQUENCE [LARGE SCALE GENOMIC DNA]</scope>
    <source>
        <strain evidence="21 22">WS11</strain>
    </source>
</reference>
<keyword evidence="22" id="KW-1185">Reference proteome</keyword>
<keyword evidence="12 17" id="KW-0472">Membrane</keyword>
<name>A0A3Q8XSN9_9HYPH</name>
<evidence type="ECO:0000256" key="10">
    <source>
        <dbReference type="ARBA" id="ARBA00022989"/>
    </source>
</evidence>
<evidence type="ECO:0000256" key="4">
    <source>
        <dbReference type="ARBA" id="ARBA00022448"/>
    </source>
</evidence>
<evidence type="ECO:0000256" key="15">
    <source>
        <dbReference type="RuleBase" id="RU000456"/>
    </source>
</evidence>
<keyword evidence="21" id="KW-0560">Oxidoreductase</keyword>
<dbReference type="GO" id="GO:0004129">
    <property type="term" value="F:cytochrome-c oxidase activity"/>
    <property type="evidence" value="ECO:0007669"/>
    <property type="project" value="UniProtKB-EC"/>
</dbReference>
<evidence type="ECO:0000256" key="9">
    <source>
        <dbReference type="ARBA" id="ARBA00022982"/>
    </source>
</evidence>
<accession>A0A3Q8XSN9</accession>
<dbReference type="PROSITE" id="PS50857">
    <property type="entry name" value="COX2_CUA"/>
    <property type="match status" value="1"/>
</dbReference>
<dbReference type="InterPro" id="IPR008972">
    <property type="entry name" value="Cupredoxin"/>
</dbReference>
<comment type="function">
    <text evidence="13 16">Subunits I and II form the functional core of the enzyme complex. Electrons originating in cytochrome c are transferred via heme a and Cu(A) to the binuclear center formed by heme a3 and Cu(B).</text>
</comment>
<dbReference type="NCBIfam" id="TIGR02866">
    <property type="entry name" value="CoxB"/>
    <property type="match status" value="1"/>
</dbReference>
<evidence type="ECO:0000256" key="3">
    <source>
        <dbReference type="ARBA" id="ARBA00007866"/>
    </source>
</evidence>
<evidence type="ECO:0000256" key="2">
    <source>
        <dbReference type="ARBA" id="ARBA00004141"/>
    </source>
</evidence>
<dbReference type="EC" id="7.1.1.9" evidence="16"/>
<keyword evidence="6 15" id="KW-0812">Transmembrane</keyword>
<evidence type="ECO:0000256" key="17">
    <source>
        <dbReference type="SAM" id="Phobius"/>
    </source>
</evidence>
<comment type="cofactor">
    <cofactor evidence="16">
        <name>Cu cation</name>
        <dbReference type="ChEBI" id="CHEBI:23378"/>
    </cofactor>
    <text evidence="16">Binds a copper A center.</text>
</comment>
<feature type="domain" description="Cytochrome oxidase subunit II transmembrane region profile" evidence="20">
    <location>
        <begin position="34"/>
        <end position="129"/>
    </location>
</feature>
<dbReference type="Pfam" id="PF02790">
    <property type="entry name" value="COX2_TM"/>
    <property type="match status" value="1"/>
</dbReference>
<keyword evidence="5 15" id="KW-0679">Respiratory chain</keyword>
<dbReference type="EMBL" id="CP032509">
    <property type="protein sequence ID" value="AZN72804.1"/>
    <property type="molecule type" value="Genomic_DNA"/>
</dbReference>
<dbReference type="SUPFAM" id="SSF49503">
    <property type="entry name" value="Cupredoxins"/>
    <property type="match status" value="1"/>
</dbReference>
<evidence type="ECO:0000256" key="11">
    <source>
        <dbReference type="ARBA" id="ARBA00023008"/>
    </source>
</evidence>
<keyword evidence="8" id="KW-1278">Translocase</keyword>
<dbReference type="InterPro" id="IPR001505">
    <property type="entry name" value="Copper_CuA"/>
</dbReference>
<dbReference type="OrthoDB" id="9781261at2"/>
<dbReference type="CDD" id="cd13912">
    <property type="entry name" value="CcO_II_C"/>
    <property type="match status" value="1"/>
</dbReference>
<evidence type="ECO:0000256" key="16">
    <source>
        <dbReference type="RuleBase" id="RU004024"/>
    </source>
</evidence>
<dbReference type="Pfam" id="PF00116">
    <property type="entry name" value="COX2"/>
    <property type="match status" value="1"/>
</dbReference>
<dbReference type="GO" id="GO:0016491">
    <property type="term" value="F:oxidoreductase activity"/>
    <property type="evidence" value="ECO:0007669"/>
    <property type="project" value="UniProtKB-KW"/>
</dbReference>
<evidence type="ECO:0000259" key="20">
    <source>
        <dbReference type="PROSITE" id="PS50999"/>
    </source>
</evidence>
<comment type="cofactor">
    <cofactor evidence="1">
        <name>heme</name>
        <dbReference type="ChEBI" id="CHEBI:30413"/>
    </cofactor>
</comment>
<dbReference type="InterPro" id="IPR011759">
    <property type="entry name" value="Cyt_c_oxidase_su2_TM_dom"/>
</dbReference>
<dbReference type="AlphaFoldDB" id="A0A3Q8XSN9"/>
<dbReference type="Gene3D" id="1.10.287.90">
    <property type="match status" value="1"/>
</dbReference>
<dbReference type="SUPFAM" id="SSF81464">
    <property type="entry name" value="Cytochrome c oxidase subunit II-like, transmembrane region"/>
    <property type="match status" value="1"/>
</dbReference>
<protein>
    <recommendedName>
        <fullName evidence="16">Cytochrome c oxidase subunit 2</fullName>
        <ecNumber evidence="16">7.1.1.9</ecNumber>
    </recommendedName>
</protein>
<dbReference type="PROSITE" id="PS00078">
    <property type="entry name" value="COX2"/>
    <property type="match status" value="1"/>
</dbReference>
<evidence type="ECO:0000256" key="6">
    <source>
        <dbReference type="ARBA" id="ARBA00022692"/>
    </source>
</evidence>
<evidence type="ECO:0000256" key="7">
    <source>
        <dbReference type="ARBA" id="ARBA00022723"/>
    </source>
</evidence>
<dbReference type="GO" id="GO:0005886">
    <property type="term" value="C:plasma membrane"/>
    <property type="evidence" value="ECO:0007669"/>
    <property type="project" value="UniProtKB-SubCell"/>
</dbReference>
<keyword evidence="4 15" id="KW-0813">Transport</keyword>
<gene>
    <name evidence="21" type="primary">coxB</name>
    <name evidence="21" type="ORF">D5400_17330</name>
</gene>
<comment type="catalytic activity">
    <reaction evidence="14 16">
        <text>4 Fe(II)-[cytochrome c] + O2 + 8 H(+)(in) = 4 Fe(III)-[cytochrome c] + 2 H2O + 4 H(+)(out)</text>
        <dbReference type="Rhea" id="RHEA:11436"/>
        <dbReference type="Rhea" id="RHEA-COMP:10350"/>
        <dbReference type="Rhea" id="RHEA-COMP:14399"/>
        <dbReference type="ChEBI" id="CHEBI:15377"/>
        <dbReference type="ChEBI" id="CHEBI:15378"/>
        <dbReference type="ChEBI" id="CHEBI:15379"/>
        <dbReference type="ChEBI" id="CHEBI:29033"/>
        <dbReference type="ChEBI" id="CHEBI:29034"/>
        <dbReference type="EC" id="7.1.1.9"/>
    </reaction>
</comment>
<proteinExistence type="inferred from homology"/>
<evidence type="ECO:0000256" key="12">
    <source>
        <dbReference type="ARBA" id="ARBA00023136"/>
    </source>
</evidence>
<dbReference type="InterPro" id="IPR002429">
    <property type="entry name" value="CcO_II-like_C"/>
</dbReference>
<dbReference type="InterPro" id="IPR036257">
    <property type="entry name" value="Cyt_c_oxidase_su2_TM_sf"/>
</dbReference>
<organism evidence="21 22">
    <name type="scientific">Georhizobium profundi</name>
    <dbReference type="NCBI Taxonomy" id="2341112"/>
    <lineage>
        <taxon>Bacteria</taxon>
        <taxon>Pseudomonadati</taxon>
        <taxon>Pseudomonadota</taxon>
        <taxon>Alphaproteobacteria</taxon>
        <taxon>Hyphomicrobiales</taxon>
        <taxon>Rhizobiaceae</taxon>
        <taxon>Georhizobium</taxon>
    </lineage>
</organism>
<dbReference type="PRINTS" id="PR01166">
    <property type="entry name" value="CYCOXIDASEII"/>
</dbReference>
<dbReference type="PANTHER" id="PTHR22888">
    <property type="entry name" value="CYTOCHROME C OXIDASE, SUBUNIT II"/>
    <property type="match status" value="1"/>
</dbReference>
<evidence type="ECO:0000256" key="18">
    <source>
        <dbReference type="SAM" id="SignalP"/>
    </source>
</evidence>
<evidence type="ECO:0000313" key="22">
    <source>
        <dbReference type="Proteomes" id="UP000268192"/>
    </source>
</evidence>
<evidence type="ECO:0000256" key="8">
    <source>
        <dbReference type="ARBA" id="ARBA00022967"/>
    </source>
</evidence>
<dbReference type="GO" id="GO:0005507">
    <property type="term" value="F:copper ion binding"/>
    <property type="evidence" value="ECO:0007669"/>
    <property type="project" value="InterPro"/>
</dbReference>
<keyword evidence="10 17" id="KW-1133">Transmembrane helix</keyword>
<dbReference type="PANTHER" id="PTHR22888:SF9">
    <property type="entry name" value="CYTOCHROME C OXIDASE SUBUNIT 2"/>
    <property type="match status" value="1"/>
</dbReference>
<keyword evidence="9 15" id="KW-0249">Electron transport</keyword>
<comment type="subcellular location">
    <subcellularLocation>
        <location evidence="15">Cell membrane</location>
        <topology evidence="15">Multi-pass membrane protein</topology>
    </subcellularLocation>
    <subcellularLocation>
        <location evidence="2">Membrane</location>
        <topology evidence="2">Multi-pass membrane protein</topology>
    </subcellularLocation>
</comment>
<evidence type="ECO:0000313" key="21">
    <source>
        <dbReference type="EMBL" id="AZN72804.1"/>
    </source>
</evidence>
<dbReference type="Proteomes" id="UP000268192">
    <property type="component" value="Chromosome"/>
</dbReference>
<feature type="transmembrane region" description="Helical" evidence="17">
    <location>
        <begin position="56"/>
        <end position="80"/>
    </location>
</feature>
<dbReference type="InterPro" id="IPR045187">
    <property type="entry name" value="CcO_II"/>
</dbReference>
<dbReference type="Gene3D" id="2.60.40.420">
    <property type="entry name" value="Cupredoxins - blue copper proteins"/>
    <property type="match status" value="1"/>
</dbReference>
<feature type="signal peptide" evidence="18">
    <location>
        <begin position="1"/>
        <end position="32"/>
    </location>
</feature>
<evidence type="ECO:0000256" key="5">
    <source>
        <dbReference type="ARBA" id="ARBA00022660"/>
    </source>
</evidence>
<dbReference type="PROSITE" id="PS50999">
    <property type="entry name" value="COX2_TM"/>
    <property type="match status" value="1"/>
</dbReference>
<dbReference type="InterPro" id="IPR014222">
    <property type="entry name" value="Cyt_c_oxidase_su2"/>
</dbReference>
<comment type="similarity">
    <text evidence="3 15">Belongs to the cytochrome c oxidase subunit 2 family.</text>
</comment>
<dbReference type="GO" id="GO:0042773">
    <property type="term" value="P:ATP synthesis coupled electron transport"/>
    <property type="evidence" value="ECO:0007669"/>
    <property type="project" value="TreeGrafter"/>
</dbReference>
<keyword evidence="7 16" id="KW-0479">Metal-binding</keyword>
<feature type="chain" id="PRO_5018587989" description="Cytochrome c oxidase subunit 2" evidence="18">
    <location>
        <begin position="33"/>
        <end position="308"/>
    </location>
</feature>